<name>A0A183P8G5_9TREM</name>
<reference evidence="1 2" key="1">
    <citation type="submission" date="2018-11" db="EMBL/GenBank/DDBJ databases">
        <authorList>
            <consortium name="Pathogen Informatics"/>
        </authorList>
    </citation>
    <scope>NUCLEOTIDE SEQUENCE [LARGE SCALE GENOMIC DNA]</scope>
    <source>
        <strain>Denwood</strain>
        <strain evidence="2">Zambia</strain>
    </source>
</reference>
<proteinExistence type="predicted"/>
<dbReference type="STRING" id="31246.A0A183P8G5"/>
<dbReference type="AlphaFoldDB" id="A0A183P8G5"/>
<accession>A0A183P8G5</accession>
<evidence type="ECO:0000313" key="2">
    <source>
        <dbReference type="Proteomes" id="UP000269396"/>
    </source>
</evidence>
<protein>
    <submittedName>
        <fullName evidence="1">Uncharacterized protein</fullName>
    </submittedName>
</protein>
<dbReference type="EMBL" id="UZAL01030764">
    <property type="protein sequence ID" value="VDP55410.1"/>
    <property type="molecule type" value="Genomic_DNA"/>
</dbReference>
<dbReference type="Proteomes" id="UP000269396">
    <property type="component" value="Unassembled WGS sequence"/>
</dbReference>
<sequence>MTLPISLMSINHCDTTIITDGNTNNNHNINNDYNVNRKIMKSLSEYHINEHKQKFHHNLQTNFKEFTCLSQIIKQTYQSAHNSGYKKEVFTSNNDNMKFFQHENEQVIQSQQYNSIPRITIETMVLKLPTHIQREWLKVAYKIIKGGRKPLFPDLVEFVKEQTDIANTRYGLLVSRGSNSDNRDFGVLKGKISADYNAARISYASASDDNAPLRSSSCLECLSNHPLDQYQKFKDKNGNNNNTQLAVFEKGNQSLKVGGLNHQAISPLL</sequence>
<evidence type="ECO:0000313" key="1">
    <source>
        <dbReference type="EMBL" id="VDP55410.1"/>
    </source>
</evidence>
<gene>
    <name evidence="1" type="ORF">SMTD_LOCUS10651</name>
</gene>
<keyword evidence="2" id="KW-1185">Reference proteome</keyword>
<organism evidence="1 2">
    <name type="scientific">Schistosoma mattheei</name>
    <dbReference type="NCBI Taxonomy" id="31246"/>
    <lineage>
        <taxon>Eukaryota</taxon>
        <taxon>Metazoa</taxon>
        <taxon>Spiralia</taxon>
        <taxon>Lophotrochozoa</taxon>
        <taxon>Platyhelminthes</taxon>
        <taxon>Trematoda</taxon>
        <taxon>Digenea</taxon>
        <taxon>Strigeidida</taxon>
        <taxon>Schistosomatoidea</taxon>
        <taxon>Schistosomatidae</taxon>
        <taxon>Schistosoma</taxon>
    </lineage>
</organism>